<feature type="transmembrane region" description="Helical" evidence="7">
    <location>
        <begin position="414"/>
        <end position="435"/>
    </location>
</feature>
<dbReference type="Pfam" id="PF13440">
    <property type="entry name" value="Polysacc_synt_3"/>
    <property type="match status" value="1"/>
</dbReference>
<feature type="transmembrane region" description="Helical" evidence="7">
    <location>
        <begin position="381"/>
        <end position="402"/>
    </location>
</feature>
<dbReference type="RefSeq" id="WP_380051734.1">
    <property type="nucleotide sequence ID" value="NZ_JBHSOH010000037.1"/>
</dbReference>
<organism evidence="8 9">
    <name type="scientific">Deinococcus petrolearius</name>
    <dbReference type="NCBI Taxonomy" id="1751295"/>
    <lineage>
        <taxon>Bacteria</taxon>
        <taxon>Thermotogati</taxon>
        <taxon>Deinococcota</taxon>
        <taxon>Deinococci</taxon>
        <taxon>Deinococcales</taxon>
        <taxon>Deinococcaceae</taxon>
        <taxon>Deinococcus</taxon>
    </lineage>
</organism>
<evidence type="ECO:0000313" key="8">
    <source>
        <dbReference type="EMBL" id="MFC5850063.1"/>
    </source>
</evidence>
<comment type="similarity">
    <text evidence="2">Belongs to the polysaccharide synthase family.</text>
</comment>
<dbReference type="PANTHER" id="PTHR30250">
    <property type="entry name" value="PST FAMILY PREDICTED COLANIC ACID TRANSPORTER"/>
    <property type="match status" value="1"/>
</dbReference>
<feature type="transmembrane region" description="Helical" evidence="7">
    <location>
        <begin position="42"/>
        <end position="68"/>
    </location>
</feature>
<evidence type="ECO:0000256" key="7">
    <source>
        <dbReference type="SAM" id="Phobius"/>
    </source>
</evidence>
<feature type="transmembrane region" description="Helical" evidence="7">
    <location>
        <begin position="447"/>
        <end position="468"/>
    </location>
</feature>
<feature type="transmembrane region" description="Helical" evidence="7">
    <location>
        <begin position="148"/>
        <end position="168"/>
    </location>
</feature>
<evidence type="ECO:0000256" key="6">
    <source>
        <dbReference type="ARBA" id="ARBA00023136"/>
    </source>
</evidence>
<comment type="subcellular location">
    <subcellularLocation>
        <location evidence="1">Cell membrane</location>
        <topology evidence="1">Multi-pass membrane protein</topology>
    </subcellularLocation>
</comment>
<protein>
    <submittedName>
        <fullName evidence="8">Lipopolysaccharide biosynthesis protein</fullName>
    </submittedName>
</protein>
<evidence type="ECO:0000256" key="2">
    <source>
        <dbReference type="ARBA" id="ARBA00007430"/>
    </source>
</evidence>
<feature type="transmembrane region" description="Helical" evidence="7">
    <location>
        <begin position="80"/>
        <end position="103"/>
    </location>
</feature>
<proteinExistence type="inferred from homology"/>
<keyword evidence="4 7" id="KW-0812">Transmembrane</keyword>
<keyword evidence="3" id="KW-1003">Cell membrane</keyword>
<feature type="transmembrane region" description="Helical" evidence="7">
    <location>
        <begin position="311"/>
        <end position="336"/>
    </location>
</feature>
<accession>A0ABW1DR67</accession>
<evidence type="ECO:0000256" key="1">
    <source>
        <dbReference type="ARBA" id="ARBA00004651"/>
    </source>
</evidence>
<keyword evidence="5 7" id="KW-1133">Transmembrane helix</keyword>
<evidence type="ECO:0000256" key="5">
    <source>
        <dbReference type="ARBA" id="ARBA00022989"/>
    </source>
</evidence>
<feature type="transmembrane region" description="Helical" evidence="7">
    <location>
        <begin position="285"/>
        <end position="305"/>
    </location>
</feature>
<feature type="transmembrane region" description="Helical" evidence="7">
    <location>
        <begin position="174"/>
        <end position="193"/>
    </location>
</feature>
<evidence type="ECO:0000313" key="9">
    <source>
        <dbReference type="Proteomes" id="UP001595979"/>
    </source>
</evidence>
<evidence type="ECO:0000256" key="4">
    <source>
        <dbReference type="ARBA" id="ARBA00022692"/>
    </source>
</evidence>
<reference evidence="9" key="1">
    <citation type="journal article" date="2019" name="Int. J. Syst. Evol. Microbiol.">
        <title>The Global Catalogue of Microorganisms (GCM) 10K type strain sequencing project: providing services to taxonomists for standard genome sequencing and annotation.</title>
        <authorList>
            <consortium name="The Broad Institute Genomics Platform"/>
            <consortium name="The Broad Institute Genome Sequencing Center for Infectious Disease"/>
            <person name="Wu L."/>
            <person name="Ma J."/>
        </authorList>
    </citation>
    <scope>NUCLEOTIDE SEQUENCE [LARGE SCALE GENOMIC DNA]</scope>
    <source>
        <strain evidence="9">CGMCC 1.15053</strain>
    </source>
</reference>
<dbReference type="InterPro" id="IPR050833">
    <property type="entry name" value="Poly_Biosynth_Transport"/>
</dbReference>
<feature type="transmembrane region" description="Helical" evidence="7">
    <location>
        <begin position="12"/>
        <end position="36"/>
    </location>
</feature>
<name>A0ABW1DR67_9DEIO</name>
<keyword evidence="6 7" id="KW-0472">Membrane</keyword>
<dbReference type="EMBL" id="JBHSOH010000037">
    <property type="protein sequence ID" value="MFC5850063.1"/>
    <property type="molecule type" value="Genomic_DNA"/>
</dbReference>
<dbReference type="CDD" id="cd13127">
    <property type="entry name" value="MATE_tuaB_like"/>
    <property type="match status" value="1"/>
</dbReference>
<evidence type="ECO:0000256" key="3">
    <source>
        <dbReference type="ARBA" id="ARBA00022475"/>
    </source>
</evidence>
<sequence>MSELRQKTVRALRWSYLSFLTNLLLAPIFAATLARLLDKEEFGLFAIGLSLYSVGQYIADFGIGQALVQKRELNAEDVRAGFTSSLGLGLLATAIAWLCAPLAGQFFHQPEVVPLFRSFACLYVLAALSTVSTSLLRRALHFKPLMIADVGAYVIGQGIFGLGAAALGFGAYSLVLSVGVQYLIQLAVSYAYGRHSFGLTFRRESYRHLYTFGGRASLISFLEFLSVNLDTFMIGRLYGAATLGLYNRGYNTVSGPLNAMARSLTRVLASSFSVAQHDQGRLRSAYLSGLLAMSTVLFAAAAIVLVSAREIVLVLLGAPFAGAIPIVAVLALYIPFPVLGNLSAVLAEATARLGAKLAVQGTYLLALLAAFWSVYALGWGVLAFAGALVVAGACRSAAYAGVARRIIGGGGREIVRAYLLGIACGLGTGAVMFVVVSALRAAGVHTWAIFVTEGLLGTALLALLALFGPSEELRRYTRPLAERALRLLRGDRLRHASRRA</sequence>
<dbReference type="PANTHER" id="PTHR30250:SF10">
    <property type="entry name" value="LIPOPOLYSACCHARIDE BIOSYNTHESIS PROTEIN WZXC"/>
    <property type="match status" value="1"/>
</dbReference>
<gene>
    <name evidence="8" type="ORF">ACFPQ6_17310</name>
</gene>
<comment type="caution">
    <text evidence="8">The sequence shown here is derived from an EMBL/GenBank/DDBJ whole genome shotgun (WGS) entry which is preliminary data.</text>
</comment>
<keyword evidence="9" id="KW-1185">Reference proteome</keyword>
<dbReference type="Proteomes" id="UP001595979">
    <property type="component" value="Unassembled WGS sequence"/>
</dbReference>
<feature type="transmembrane region" description="Helical" evidence="7">
    <location>
        <begin position="115"/>
        <end position="136"/>
    </location>
</feature>